<dbReference type="SUPFAM" id="SSF46600">
    <property type="entry name" value="C-terminal UvrC-binding domain of UvrB"/>
    <property type="match status" value="1"/>
</dbReference>
<dbReference type="SMART" id="SM00490">
    <property type="entry name" value="HELICc"/>
    <property type="match status" value="1"/>
</dbReference>
<evidence type="ECO:0000256" key="13">
    <source>
        <dbReference type="RuleBase" id="RU003587"/>
    </source>
</evidence>
<dbReference type="GO" id="GO:0006289">
    <property type="term" value="P:nucleotide-excision repair"/>
    <property type="evidence" value="ECO:0007669"/>
    <property type="project" value="UniProtKB-UniRule"/>
</dbReference>
<dbReference type="NCBIfam" id="NF003673">
    <property type="entry name" value="PRK05298.1"/>
    <property type="match status" value="1"/>
</dbReference>
<feature type="short sequence motif" description="Beta-hairpin" evidence="12">
    <location>
        <begin position="91"/>
        <end position="114"/>
    </location>
</feature>
<evidence type="ECO:0000259" key="17">
    <source>
        <dbReference type="PROSITE" id="PS51194"/>
    </source>
</evidence>
<comment type="similarity">
    <text evidence="2 12 13">Belongs to the UvrB family.</text>
</comment>
<feature type="domain" description="Helicase ATP-binding" evidence="16">
    <location>
        <begin position="25"/>
        <end position="176"/>
    </location>
</feature>
<evidence type="ECO:0000256" key="8">
    <source>
        <dbReference type="ARBA" id="ARBA00022881"/>
    </source>
</evidence>
<evidence type="ECO:0000256" key="2">
    <source>
        <dbReference type="ARBA" id="ARBA00008533"/>
    </source>
</evidence>
<keyword evidence="19" id="KW-1185">Reference proteome</keyword>
<dbReference type="Pfam" id="PF00271">
    <property type="entry name" value="Helicase_C"/>
    <property type="match status" value="1"/>
</dbReference>
<dbReference type="HAMAP" id="MF_00204">
    <property type="entry name" value="UvrB"/>
    <property type="match status" value="1"/>
</dbReference>
<keyword evidence="6 12" id="KW-0228">DNA excision</keyword>
<evidence type="ECO:0000256" key="3">
    <source>
        <dbReference type="ARBA" id="ARBA00022490"/>
    </source>
</evidence>
<evidence type="ECO:0000313" key="18">
    <source>
        <dbReference type="EMBL" id="OKH26856.1"/>
    </source>
</evidence>
<comment type="domain">
    <text evidence="12">The beta-hairpin motif is involved in DNA binding.</text>
</comment>
<organism evidence="18 19">
    <name type="scientific">Hydrococcus rivularis NIES-593</name>
    <dbReference type="NCBI Taxonomy" id="1921803"/>
    <lineage>
        <taxon>Bacteria</taxon>
        <taxon>Bacillati</taxon>
        <taxon>Cyanobacteriota</taxon>
        <taxon>Cyanophyceae</taxon>
        <taxon>Pleurocapsales</taxon>
        <taxon>Hydrococcaceae</taxon>
        <taxon>Hydrococcus</taxon>
    </lineage>
</organism>
<keyword evidence="12 13" id="KW-0742">SOS response</keyword>
<comment type="subunit">
    <text evidence="10 12 13">Forms a heterotetramer with UvrA during the search for lesions. Interacts with UvrC in an incision complex.</text>
</comment>
<dbReference type="Pfam" id="PF02151">
    <property type="entry name" value="UVR"/>
    <property type="match status" value="1"/>
</dbReference>
<dbReference type="GO" id="GO:0003677">
    <property type="term" value="F:DNA binding"/>
    <property type="evidence" value="ECO:0007669"/>
    <property type="project" value="UniProtKB-UniRule"/>
</dbReference>
<dbReference type="Pfam" id="PF04851">
    <property type="entry name" value="ResIII"/>
    <property type="match status" value="1"/>
</dbReference>
<keyword evidence="8 12" id="KW-0267">Excision nuclease</keyword>
<evidence type="ECO:0000256" key="9">
    <source>
        <dbReference type="ARBA" id="ARBA00023204"/>
    </source>
</evidence>
<dbReference type="STRING" id="1921803.NIES593_02130"/>
<keyword evidence="3 12" id="KW-0963">Cytoplasm</keyword>
<dbReference type="GO" id="GO:0009381">
    <property type="term" value="F:excinuclease ABC activity"/>
    <property type="evidence" value="ECO:0007669"/>
    <property type="project" value="UniProtKB-UniRule"/>
</dbReference>
<dbReference type="PROSITE" id="PS51194">
    <property type="entry name" value="HELICASE_CTER"/>
    <property type="match status" value="1"/>
</dbReference>
<dbReference type="InterPro" id="IPR006935">
    <property type="entry name" value="Helicase/UvrB_N"/>
</dbReference>
<keyword evidence="5 12" id="KW-0227">DNA damage</keyword>
<keyword evidence="14" id="KW-0175">Coiled coil</keyword>
<feature type="binding site" evidence="12">
    <location>
        <begin position="38"/>
        <end position="45"/>
    </location>
    <ligand>
        <name>ATP</name>
        <dbReference type="ChEBI" id="CHEBI:30616"/>
    </ligand>
</feature>
<gene>
    <name evidence="12" type="primary">uvrB</name>
    <name evidence="18" type="ORF">NIES593_02130</name>
</gene>
<dbReference type="PANTHER" id="PTHR24029:SF0">
    <property type="entry name" value="UVRABC SYSTEM PROTEIN B"/>
    <property type="match status" value="1"/>
</dbReference>
<dbReference type="GO" id="GO:0016887">
    <property type="term" value="F:ATP hydrolysis activity"/>
    <property type="evidence" value="ECO:0007669"/>
    <property type="project" value="InterPro"/>
</dbReference>
<dbReference type="InterPro" id="IPR027417">
    <property type="entry name" value="P-loop_NTPase"/>
</dbReference>
<comment type="function">
    <text evidence="12">The UvrABC repair system catalyzes the recognition and processing of DNA lesions. A damage recognition complex composed of 2 UvrA and 2 UvrB subunits scans DNA for abnormalities. Upon binding of the UvrA(2)B(2) complex to a putative damaged site, the DNA wraps around one UvrB monomer. DNA wrap is dependent on ATP binding by UvrB and probably causes local melting of the DNA helix, facilitating insertion of UvrB beta-hairpin between the DNA strands. Then UvrB probes one DNA strand for the presence of a lesion. If a lesion is found the UvrA subunits dissociate and the UvrB-DNA preincision complex is formed. This complex is subsequently bound by UvrC and the second UvrB is released. If no lesion is found, the DNA wraps around the other UvrB subunit that will check the other stand for damage.</text>
</comment>
<keyword evidence="4 12" id="KW-0547">Nucleotide-binding</keyword>
<dbReference type="InterPro" id="IPR004807">
    <property type="entry name" value="UvrB"/>
</dbReference>
<dbReference type="CDD" id="cd18790">
    <property type="entry name" value="SF2_C_UvrB"/>
    <property type="match status" value="1"/>
</dbReference>
<dbReference type="GO" id="GO:0005737">
    <property type="term" value="C:cytoplasm"/>
    <property type="evidence" value="ECO:0007669"/>
    <property type="project" value="UniProtKB-SubCell"/>
</dbReference>
<comment type="subcellular location">
    <subcellularLocation>
        <location evidence="1 12 13">Cytoplasm</location>
    </subcellularLocation>
</comment>
<dbReference type="InterPro" id="IPR001943">
    <property type="entry name" value="UVR_dom"/>
</dbReference>
<protein>
    <recommendedName>
        <fullName evidence="11 12">UvrABC system protein B</fullName>
        <shortName evidence="12">Protein UvrB</shortName>
    </recommendedName>
    <alternativeName>
        <fullName evidence="12">Excinuclease ABC subunit B</fullName>
    </alternativeName>
</protein>
<feature type="domain" description="Helicase C-terminal" evidence="17">
    <location>
        <begin position="429"/>
        <end position="595"/>
    </location>
</feature>
<dbReference type="InterPro" id="IPR014001">
    <property type="entry name" value="Helicase_ATP-bd"/>
</dbReference>
<dbReference type="PANTHER" id="PTHR24029">
    <property type="entry name" value="UVRABC SYSTEM PROTEIN B"/>
    <property type="match status" value="1"/>
</dbReference>
<feature type="coiled-coil region" evidence="14">
    <location>
        <begin position="251"/>
        <end position="289"/>
    </location>
</feature>
<evidence type="ECO:0000256" key="7">
    <source>
        <dbReference type="ARBA" id="ARBA00022840"/>
    </source>
</evidence>
<evidence type="ECO:0000256" key="4">
    <source>
        <dbReference type="ARBA" id="ARBA00022741"/>
    </source>
</evidence>
<feature type="coiled-coil region" evidence="14">
    <location>
        <begin position="622"/>
        <end position="649"/>
    </location>
</feature>
<dbReference type="GO" id="GO:0009380">
    <property type="term" value="C:excinuclease repair complex"/>
    <property type="evidence" value="ECO:0007669"/>
    <property type="project" value="InterPro"/>
</dbReference>
<dbReference type="OrthoDB" id="9806651at2"/>
<dbReference type="PROSITE" id="PS51192">
    <property type="entry name" value="HELICASE_ATP_BIND_1"/>
    <property type="match status" value="1"/>
</dbReference>
<evidence type="ECO:0000313" key="19">
    <source>
        <dbReference type="Proteomes" id="UP000186868"/>
    </source>
</evidence>
<evidence type="ECO:0000259" key="16">
    <source>
        <dbReference type="PROSITE" id="PS51192"/>
    </source>
</evidence>
<accession>A0A1U7HTD9</accession>
<dbReference type="SMART" id="SM00487">
    <property type="entry name" value="DEXDc"/>
    <property type="match status" value="1"/>
</dbReference>
<dbReference type="GO" id="GO:0005524">
    <property type="term" value="F:ATP binding"/>
    <property type="evidence" value="ECO:0007669"/>
    <property type="project" value="UniProtKB-UniRule"/>
</dbReference>
<evidence type="ECO:0000256" key="10">
    <source>
        <dbReference type="ARBA" id="ARBA00026033"/>
    </source>
</evidence>
<dbReference type="InterPro" id="IPR001650">
    <property type="entry name" value="Helicase_C-like"/>
</dbReference>
<evidence type="ECO:0000256" key="12">
    <source>
        <dbReference type="HAMAP-Rule" id="MF_00204"/>
    </source>
</evidence>
<dbReference type="EMBL" id="MRCB01000001">
    <property type="protein sequence ID" value="OKH26856.1"/>
    <property type="molecule type" value="Genomic_DNA"/>
</dbReference>
<keyword evidence="7 12" id="KW-0067">ATP-binding</keyword>
<dbReference type="Pfam" id="PF12344">
    <property type="entry name" value="UvrB"/>
    <property type="match status" value="1"/>
</dbReference>
<evidence type="ECO:0000256" key="14">
    <source>
        <dbReference type="SAM" id="Coils"/>
    </source>
</evidence>
<dbReference type="Pfam" id="PF17757">
    <property type="entry name" value="UvrB_inter"/>
    <property type="match status" value="1"/>
</dbReference>
<dbReference type="InterPro" id="IPR036876">
    <property type="entry name" value="UVR_dom_sf"/>
</dbReference>
<name>A0A1U7HTD9_9CYAN</name>
<dbReference type="Gene3D" id="4.10.860.10">
    <property type="entry name" value="UVR domain"/>
    <property type="match status" value="1"/>
</dbReference>
<sequence length="665" mass="76879">MEQFFLQAPFKPTGDQPQAIAQLVESLQQENRFQTLLGATGTGKTFSIASVIEKIGKPTLVLAHNKTLAAQLCNELRQFFPNNAVEYFISYYDYYQPEAYIPVTDTYIEKSASINDEIDMLRHSATRSLFERKDVIVVASISCIYGLGMPSEYLKAAIPIEVGKEIDQRQLLRDLVSVQYSRNDLELVRGRFRLKGDVLEIVPAYEDRVIRVEFFGDEIDAIRYLDPVTGEILQSMDKVNIYPARHFVTPEEQLEEACQNIEQELKERLEELEKAGKLLEAQRLEQRTRYDLEMLREVGYCNGVENYSRHLAGRNPGEPPECLVDYFPKDWLLVIDESHVTVPQLRGMYNGDQSRKKVLIEHGFRLPSAADNRPLKAEEFWRKVRQCIFVSATPGDWEIEQSNGRVIEQIIRPTGVLDPEIFVRPTEGQVDDLLGEIKERVKRRERVLITTLTKRMAEDLTEFLQERGIQVQYLHSEIQSIERIEILQSLREGKFDVLIGVNLLREGLDLPEVSLVAILDADKEGFLRAERSLIQTIGRAARHVRGQAILYADNLTDSMLKAIEETERRRKIQMAYNRMHGITPQPIKTRSHNSILDFLEISRRLNSQQLEEVWEQSDELPLEKIPELIQQLEEKMKEAAKNLEFEEAAKYRDRIKHLRDKLLGH</sequence>
<evidence type="ECO:0000256" key="5">
    <source>
        <dbReference type="ARBA" id="ARBA00022763"/>
    </source>
</evidence>
<reference evidence="18 19" key="1">
    <citation type="submission" date="2016-11" db="EMBL/GenBank/DDBJ databases">
        <title>Draft Genome Sequences of Nine Cyanobacterial Strains from Diverse Habitats.</title>
        <authorList>
            <person name="Zhu T."/>
            <person name="Hou S."/>
            <person name="Lu X."/>
            <person name="Hess W.R."/>
        </authorList>
    </citation>
    <scope>NUCLEOTIDE SEQUENCE [LARGE SCALE GENOMIC DNA]</scope>
    <source>
        <strain evidence="18 19">NIES-593</strain>
    </source>
</reference>
<dbReference type="CDD" id="cd17916">
    <property type="entry name" value="DEXHc_UvrB"/>
    <property type="match status" value="1"/>
</dbReference>
<dbReference type="AlphaFoldDB" id="A0A1U7HTD9"/>
<proteinExistence type="inferred from homology"/>
<dbReference type="NCBIfam" id="TIGR00631">
    <property type="entry name" value="uvrb"/>
    <property type="match status" value="1"/>
</dbReference>
<keyword evidence="9 12" id="KW-0234">DNA repair</keyword>
<dbReference type="GO" id="GO:0009432">
    <property type="term" value="P:SOS response"/>
    <property type="evidence" value="ECO:0007669"/>
    <property type="project" value="UniProtKB-UniRule"/>
</dbReference>
<feature type="domain" description="UVR" evidence="15">
    <location>
        <begin position="626"/>
        <end position="661"/>
    </location>
</feature>
<dbReference type="InterPro" id="IPR041471">
    <property type="entry name" value="UvrB_inter"/>
</dbReference>
<evidence type="ECO:0000256" key="6">
    <source>
        <dbReference type="ARBA" id="ARBA00022769"/>
    </source>
</evidence>
<dbReference type="Proteomes" id="UP000186868">
    <property type="component" value="Unassembled WGS sequence"/>
</dbReference>
<comment type="caution">
    <text evidence="18">The sequence shown here is derived from an EMBL/GenBank/DDBJ whole genome shotgun (WGS) entry which is preliminary data.</text>
</comment>
<dbReference type="Gene3D" id="3.40.50.300">
    <property type="entry name" value="P-loop containing nucleotide triphosphate hydrolases"/>
    <property type="match status" value="3"/>
</dbReference>
<dbReference type="InterPro" id="IPR024759">
    <property type="entry name" value="UvrB_YAD/RRR_dom"/>
</dbReference>
<evidence type="ECO:0000259" key="15">
    <source>
        <dbReference type="PROSITE" id="PS50151"/>
    </source>
</evidence>
<evidence type="ECO:0000256" key="11">
    <source>
        <dbReference type="ARBA" id="ARBA00029504"/>
    </source>
</evidence>
<dbReference type="PROSITE" id="PS50151">
    <property type="entry name" value="UVR"/>
    <property type="match status" value="1"/>
</dbReference>
<dbReference type="RefSeq" id="WP_073597986.1">
    <property type="nucleotide sequence ID" value="NZ_MRCB01000001.1"/>
</dbReference>
<evidence type="ECO:0000256" key="1">
    <source>
        <dbReference type="ARBA" id="ARBA00004496"/>
    </source>
</evidence>
<dbReference type="SUPFAM" id="SSF52540">
    <property type="entry name" value="P-loop containing nucleoside triphosphate hydrolases"/>
    <property type="match status" value="2"/>
</dbReference>